<keyword evidence="2" id="KW-1185">Reference proteome</keyword>
<dbReference type="EMBL" id="NGJN01000002">
    <property type="protein sequence ID" value="OZV69944.1"/>
    <property type="molecule type" value="Genomic_DNA"/>
</dbReference>
<dbReference type="OrthoDB" id="1226308at2"/>
<sequence>MSSLKDISSKSSQTTFDKKVLSAVQHLHPYVKHRIYIAETTGILPKNMYSSNGIIDDCIIELYTKGFNIDAERMAVKLELFRLIDDYMNNLFKKEAFHKNTISTDSILKDELDRLGENYTIDADLDLILNTELSDISYHQDEGNHLYLYEDKETSILRAFELEDLSATQAPKVFGRFYHWLPINISNIVDLYIFGNLDFEDIAKIKNIETSRVELIFEKVKKSFRKHLE</sequence>
<reference evidence="1 2" key="1">
    <citation type="submission" date="2017-05" db="EMBL/GenBank/DDBJ databases">
        <title>The draft genome sequence of Idiomarina salinarum WNB302.</title>
        <authorList>
            <person name="Sun Y."/>
            <person name="Chen B."/>
            <person name="Du Z."/>
        </authorList>
    </citation>
    <scope>NUCLEOTIDE SEQUENCE [LARGE SCALE GENOMIC DNA]</scope>
    <source>
        <strain evidence="1 2">WNB302</strain>
    </source>
</reference>
<accession>A0A265UXA3</accession>
<proteinExistence type="predicted"/>
<name>A0A265UXA3_9FLAO</name>
<protein>
    <submittedName>
        <fullName evidence="1">Uncharacterized protein</fullName>
    </submittedName>
</protein>
<comment type="caution">
    <text evidence="1">The sequence shown here is derived from an EMBL/GenBank/DDBJ whole genome shotgun (WGS) entry which is preliminary data.</text>
</comment>
<organism evidence="1 2">
    <name type="scientific">Winogradskyella aurantia</name>
    <dbReference type="NCBI Taxonomy" id="1915063"/>
    <lineage>
        <taxon>Bacteria</taxon>
        <taxon>Pseudomonadati</taxon>
        <taxon>Bacteroidota</taxon>
        <taxon>Flavobacteriia</taxon>
        <taxon>Flavobacteriales</taxon>
        <taxon>Flavobacteriaceae</taxon>
        <taxon>Winogradskyella</taxon>
    </lineage>
</organism>
<dbReference type="AlphaFoldDB" id="A0A265UXA3"/>
<gene>
    <name evidence="1" type="ORF">CA834_04815</name>
</gene>
<dbReference type="RefSeq" id="WP_094967535.1">
    <property type="nucleotide sequence ID" value="NZ_NGJN01000002.1"/>
</dbReference>
<dbReference type="Proteomes" id="UP000216840">
    <property type="component" value="Unassembled WGS sequence"/>
</dbReference>
<evidence type="ECO:0000313" key="2">
    <source>
        <dbReference type="Proteomes" id="UP000216840"/>
    </source>
</evidence>
<evidence type="ECO:0000313" key="1">
    <source>
        <dbReference type="EMBL" id="OZV69944.1"/>
    </source>
</evidence>